<evidence type="ECO:0000313" key="3">
    <source>
        <dbReference type="Proteomes" id="UP000029723"/>
    </source>
</evidence>
<comment type="caution">
    <text evidence="2">The sequence shown here is derived from an EMBL/GenBank/DDBJ whole genome shotgun (WGS) entry which is preliminary data.</text>
</comment>
<organism evidence="2 3">
    <name type="scientific">Hoylesella timonensis S9-PR14</name>
    <dbReference type="NCBI Taxonomy" id="1401062"/>
    <lineage>
        <taxon>Bacteria</taxon>
        <taxon>Pseudomonadati</taxon>
        <taxon>Bacteroidota</taxon>
        <taxon>Bacteroidia</taxon>
        <taxon>Bacteroidales</taxon>
        <taxon>Prevotellaceae</taxon>
        <taxon>Hoylesella</taxon>
    </lineage>
</organism>
<sequence>MEYYEGKLCISARELVDGGVVSEANYQNWTRRKKVDVVRRGGGALGQYALVSIDSLPGKYKEKVKELYPDGAQTHLRLWVMENYETDQEAVAFFRDEEKTGVDLQQYPEKIREYVTNASVLNCCIKLYERAATARKLMGEKYNWDWMADAIEALRTELGHTLPTSTLRFRKKVNEYKCEGYGCLISGKFGNQNKRLVTMAVEEAVLSLSCLENKPYNTTVWEQWKMFLCGELDIFHLDTGELLDPDDFTDKNGEPLVLSESTISNILNQPMNKLRINQRLLMPVTLMHEQLPHMHRHNGRYSLSQITMDDVDLSRKLKDTKKWVHAYYAYDDVSECVIGASYARDKDTPLVVDCFRDMFRILAANGWGTPRGIEVENHLMSQWRDTYLSPGVVFEFVRFCAPQNSQEKRAEHYNGAKKTSIIHKNHAGIGRPFGKGKRRVEQKKVSDASNELYEEKKYYSWDELVADDRQDNWEWNHSLHSDQKRWPGKTRWEVLVENVNPDLWPLDRRMLARWIGVSVETSVRRNSTVRVNYADWWLSSPEVLERLAPNNYKVTACYLPDEEGQPKDVYLYQNERYIDTVEKVETYNRVMAEQTDEDREKFEKQQKRVAHFNKYLKEHAITKVGVMKTTATPPQAEPSEEEVLELPQVQEQEEELNYIPNTDYSKMGLEAY</sequence>
<feature type="region of interest" description="Disordered" evidence="1">
    <location>
        <begin position="648"/>
        <end position="672"/>
    </location>
</feature>
<dbReference type="Proteomes" id="UP000029723">
    <property type="component" value="Unassembled WGS sequence"/>
</dbReference>
<name>A0A098YRB5_9BACT</name>
<dbReference type="RefSeq" id="WP_036928020.1">
    <property type="nucleotide sequence ID" value="NZ_JRPQ01000123.1"/>
</dbReference>
<evidence type="ECO:0008006" key="4">
    <source>
        <dbReference type="Google" id="ProtNLM"/>
    </source>
</evidence>
<dbReference type="EMBL" id="JRPQ01000123">
    <property type="protein sequence ID" value="KGI21792.1"/>
    <property type="molecule type" value="Genomic_DNA"/>
</dbReference>
<evidence type="ECO:0000256" key="1">
    <source>
        <dbReference type="SAM" id="MobiDB-lite"/>
    </source>
</evidence>
<reference evidence="2 3" key="1">
    <citation type="submission" date="2014-07" db="EMBL/GenBank/DDBJ databases">
        <authorList>
            <person name="McCorrison J."/>
            <person name="Sanka R."/>
            <person name="Torralba M."/>
            <person name="Gillis M."/>
            <person name="Haft D.H."/>
            <person name="Methe B."/>
            <person name="Sutton G."/>
            <person name="Nelson K.E."/>
        </authorList>
    </citation>
    <scope>NUCLEOTIDE SEQUENCE [LARGE SCALE GENOMIC DNA]</scope>
    <source>
        <strain evidence="2 3">S9-PR14</strain>
    </source>
</reference>
<gene>
    <name evidence="2" type="ORF">HMPREF9304_08215</name>
</gene>
<proteinExistence type="predicted"/>
<accession>A0A098YRB5</accession>
<evidence type="ECO:0000313" key="2">
    <source>
        <dbReference type="EMBL" id="KGI21792.1"/>
    </source>
</evidence>
<dbReference type="OrthoDB" id="612554at2"/>
<dbReference type="AlphaFoldDB" id="A0A098YRB5"/>
<protein>
    <recommendedName>
        <fullName evidence="4">Transposase</fullName>
    </recommendedName>
</protein>